<comment type="similarity">
    <text evidence="8">Belongs to the methyltransferase superfamily.</text>
</comment>
<evidence type="ECO:0000256" key="8">
    <source>
        <dbReference type="HAMAP-Rule" id="MF_00835"/>
    </source>
</evidence>
<evidence type="ECO:0000256" key="1">
    <source>
        <dbReference type="ARBA" id="ARBA00000852"/>
    </source>
</evidence>
<dbReference type="InterPro" id="IPR029063">
    <property type="entry name" value="SAM-dependent_MTases_sf"/>
</dbReference>
<evidence type="ECO:0000256" key="5">
    <source>
        <dbReference type="ARBA" id="ARBA00022679"/>
    </source>
</evidence>
<sequence>MDSPLSTNPEFDRLVLHHEPSCNRPILCQEPPFDPVAARGIRVDKRKVRENFDRAARRYDEIAELQRNIGDRLLTHLDPIALEPDTVLDMGAGTGYCLAPLEKRYPEARVIALDLANVMLQEARHRKRVSEKGLFVCGDAEQLPLRDACIDLLFSNVTVQWCNDLAGTCHEFARVLRPGGLAVFSTFGPDTLWELRDSWGGIDDNGHVSTFVDMHDIGDMLVRTGFTGVVMDRETVVCAYDEVRALMRELKTLGAHNATATRPRGLTGRKHFQAMLDAYERHRNDGYIPATYEVIYACGWR</sequence>
<evidence type="ECO:0000313" key="11">
    <source>
        <dbReference type="EMBL" id="VFK02694.1"/>
    </source>
</evidence>
<evidence type="ECO:0000313" key="12">
    <source>
        <dbReference type="EMBL" id="VFK05780.1"/>
    </source>
</evidence>
<dbReference type="GO" id="GO:0102130">
    <property type="term" value="F:malonyl-CoA methyltransferase activity"/>
    <property type="evidence" value="ECO:0007669"/>
    <property type="project" value="UniProtKB-EC"/>
</dbReference>
<dbReference type="Pfam" id="PF08241">
    <property type="entry name" value="Methyltransf_11"/>
    <property type="match status" value="1"/>
</dbReference>
<evidence type="ECO:0000256" key="6">
    <source>
        <dbReference type="ARBA" id="ARBA00022691"/>
    </source>
</evidence>
<feature type="domain" description="Methyltransferase type 11" evidence="9">
    <location>
        <begin position="88"/>
        <end position="184"/>
    </location>
</feature>
<keyword evidence="6 8" id="KW-0949">S-adenosyl-L-methionine</keyword>
<dbReference type="PANTHER" id="PTHR13090:SF1">
    <property type="entry name" value="ARGININE-HYDROXYLASE NDUFAF5, MITOCHONDRIAL"/>
    <property type="match status" value="1"/>
</dbReference>
<keyword evidence="5 8" id="KW-0808">Transferase</keyword>
<evidence type="ECO:0000256" key="4">
    <source>
        <dbReference type="ARBA" id="ARBA00022603"/>
    </source>
</evidence>
<dbReference type="SUPFAM" id="SSF53335">
    <property type="entry name" value="S-adenosyl-L-methionine-dependent methyltransferases"/>
    <property type="match status" value="1"/>
</dbReference>
<dbReference type="EMBL" id="CAADFG010000282">
    <property type="protein sequence ID" value="VFK02694.1"/>
    <property type="molecule type" value="Genomic_DNA"/>
</dbReference>
<dbReference type="EMBL" id="CAADFI010000012">
    <property type="protein sequence ID" value="VFJ90878.1"/>
    <property type="molecule type" value="Genomic_DNA"/>
</dbReference>
<dbReference type="InterPro" id="IPR011814">
    <property type="entry name" value="BioC"/>
</dbReference>
<keyword evidence="4 8" id="KW-0489">Methyltransferase</keyword>
<protein>
    <recommendedName>
        <fullName evidence="3 8">Malonyl-[acyl-carrier protein] O-methyltransferase</fullName>
        <shortName evidence="8">Malonyl-ACP O-methyltransferase</shortName>
        <ecNumber evidence="3 8">2.1.1.197</ecNumber>
    </recommendedName>
    <alternativeName>
        <fullName evidence="8">Biotin synthesis protein BioC</fullName>
    </alternativeName>
</protein>
<organism evidence="11">
    <name type="scientific">Candidatus Kentrum eta</name>
    <dbReference type="NCBI Taxonomy" id="2126337"/>
    <lineage>
        <taxon>Bacteria</taxon>
        <taxon>Pseudomonadati</taxon>
        <taxon>Pseudomonadota</taxon>
        <taxon>Gammaproteobacteria</taxon>
        <taxon>Candidatus Kentrum</taxon>
    </lineage>
</organism>
<dbReference type="EC" id="2.1.1.197" evidence="3 8"/>
<evidence type="ECO:0000259" key="9">
    <source>
        <dbReference type="Pfam" id="PF08241"/>
    </source>
</evidence>
<comment type="function">
    <text evidence="8">Converts the free carboxyl group of a malonyl-thioester to its methyl ester by transfer of a methyl group from S-adenosyl-L-methionine (SAM). It allows to synthesize pimeloyl-ACP via the fatty acid synthetic pathway.</text>
</comment>
<comment type="pathway">
    <text evidence="2 8">Cofactor biosynthesis; biotin biosynthesis.</text>
</comment>
<dbReference type="NCBIfam" id="TIGR02072">
    <property type="entry name" value="BioC"/>
    <property type="match status" value="1"/>
</dbReference>
<evidence type="ECO:0000313" key="10">
    <source>
        <dbReference type="EMBL" id="VFJ90878.1"/>
    </source>
</evidence>
<reference evidence="11" key="1">
    <citation type="submission" date="2019-02" db="EMBL/GenBank/DDBJ databases">
        <authorList>
            <person name="Gruber-Vodicka R. H."/>
            <person name="Seah K. B. B."/>
        </authorList>
    </citation>
    <scope>NUCLEOTIDE SEQUENCE</scope>
    <source>
        <strain evidence="12">BECK_SA2B12</strain>
        <strain evidence="11">BECK_SA2B15</strain>
        <strain evidence="10">BECK_SA2B20</strain>
    </source>
</reference>
<evidence type="ECO:0000256" key="3">
    <source>
        <dbReference type="ARBA" id="ARBA00012327"/>
    </source>
</evidence>
<accession>A0A450VD57</accession>
<keyword evidence="7 8" id="KW-0093">Biotin biosynthesis</keyword>
<evidence type="ECO:0000256" key="2">
    <source>
        <dbReference type="ARBA" id="ARBA00004746"/>
    </source>
</evidence>
<dbReference type="EMBL" id="CAADFJ010000301">
    <property type="protein sequence ID" value="VFK05780.1"/>
    <property type="molecule type" value="Genomic_DNA"/>
</dbReference>
<dbReference type="InterPro" id="IPR013216">
    <property type="entry name" value="Methyltransf_11"/>
</dbReference>
<proteinExistence type="inferred from homology"/>
<comment type="catalytic activity">
    <reaction evidence="1 8">
        <text>malonyl-[ACP] + S-adenosyl-L-methionine = malonyl-[ACP] methyl ester + S-adenosyl-L-homocysteine</text>
        <dbReference type="Rhea" id="RHEA:17105"/>
        <dbReference type="Rhea" id="RHEA-COMP:9623"/>
        <dbReference type="Rhea" id="RHEA-COMP:9954"/>
        <dbReference type="ChEBI" id="CHEBI:57856"/>
        <dbReference type="ChEBI" id="CHEBI:59789"/>
        <dbReference type="ChEBI" id="CHEBI:78449"/>
        <dbReference type="ChEBI" id="CHEBI:78845"/>
        <dbReference type="EC" id="2.1.1.197"/>
    </reaction>
</comment>
<dbReference type="GO" id="GO:0032259">
    <property type="term" value="P:methylation"/>
    <property type="evidence" value="ECO:0007669"/>
    <property type="project" value="UniProtKB-KW"/>
</dbReference>
<dbReference type="GO" id="GO:0009102">
    <property type="term" value="P:biotin biosynthetic process"/>
    <property type="evidence" value="ECO:0007669"/>
    <property type="project" value="UniProtKB-UniRule"/>
</dbReference>
<dbReference type="AlphaFoldDB" id="A0A450VD57"/>
<dbReference type="CDD" id="cd02440">
    <property type="entry name" value="AdoMet_MTases"/>
    <property type="match status" value="1"/>
</dbReference>
<dbReference type="GO" id="GO:0010340">
    <property type="term" value="F:carboxyl-O-methyltransferase activity"/>
    <property type="evidence" value="ECO:0007669"/>
    <property type="project" value="UniProtKB-UniRule"/>
</dbReference>
<dbReference type="PANTHER" id="PTHR13090">
    <property type="entry name" value="ARGININE-HYDROXYLASE NDUFAF5, MITOCHONDRIAL"/>
    <property type="match status" value="1"/>
</dbReference>
<evidence type="ECO:0000256" key="7">
    <source>
        <dbReference type="ARBA" id="ARBA00022756"/>
    </source>
</evidence>
<dbReference type="InterPro" id="IPR050602">
    <property type="entry name" value="Malonyl-ACP_OMT"/>
</dbReference>
<dbReference type="HAMAP" id="MF_00835">
    <property type="entry name" value="BioC"/>
    <property type="match status" value="1"/>
</dbReference>
<name>A0A450VD57_9GAMM</name>
<dbReference type="UniPathway" id="UPA00078"/>
<dbReference type="GO" id="GO:0008757">
    <property type="term" value="F:S-adenosylmethionine-dependent methyltransferase activity"/>
    <property type="evidence" value="ECO:0007669"/>
    <property type="project" value="InterPro"/>
</dbReference>
<dbReference type="Gene3D" id="3.40.50.150">
    <property type="entry name" value="Vaccinia Virus protein VP39"/>
    <property type="match status" value="1"/>
</dbReference>
<gene>
    <name evidence="8" type="primary">bioC</name>
    <name evidence="11" type="ORF">BECKH772A_GA0070896_102823</name>
    <name evidence="10" type="ORF">BECKH772B_GA0070898_100122</name>
    <name evidence="12" type="ORF">BECKH772C_GA0070978_103013</name>
</gene>